<dbReference type="PROSITE" id="PS51085">
    <property type="entry name" value="2FE2S_FER_2"/>
    <property type="match status" value="1"/>
</dbReference>
<evidence type="ECO:0000259" key="7">
    <source>
        <dbReference type="PROSITE" id="PS51085"/>
    </source>
</evidence>
<evidence type="ECO:0000256" key="3">
    <source>
        <dbReference type="ARBA" id="ARBA00022723"/>
    </source>
</evidence>
<dbReference type="STRING" id="1224163.B841_01355"/>
<dbReference type="GO" id="GO:0051537">
    <property type="term" value="F:2 iron, 2 sulfur cluster binding"/>
    <property type="evidence" value="ECO:0007669"/>
    <property type="project" value="InterPro"/>
</dbReference>
<dbReference type="SUPFAM" id="SSF63380">
    <property type="entry name" value="Riboflavin synthase domain-like"/>
    <property type="match status" value="1"/>
</dbReference>
<reference evidence="9 10" key="1">
    <citation type="submission" date="2012-11" db="EMBL/GenBank/DDBJ databases">
        <title>The complete genome sequence of Corynebacterium maris Coryn-1 (=DSM 45190).</title>
        <authorList>
            <person name="Schaffert L."/>
            <person name="Albersmeier A."/>
            <person name="Kalinowski J."/>
            <person name="Ruckert C."/>
        </authorList>
    </citation>
    <scope>NUCLEOTIDE SEQUENCE [LARGE SCALE GENOMIC DNA]</scope>
    <source>
        <strain evidence="10">Coryn-1</strain>
    </source>
</reference>
<dbReference type="PANTHER" id="PTHR46696:SF6">
    <property type="entry name" value="P450, PUTATIVE (EUROFUNG)-RELATED"/>
    <property type="match status" value="1"/>
</dbReference>
<dbReference type="PANTHER" id="PTHR46696">
    <property type="entry name" value="P450, PUTATIVE (EUROFUNG)-RELATED"/>
    <property type="match status" value="1"/>
</dbReference>
<dbReference type="EMBL" id="CP003924">
    <property type="protein sequence ID" value="AGS33754.1"/>
    <property type="molecule type" value="Genomic_DNA"/>
</dbReference>
<dbReference type="OrthoDB" id="3664945at2"/>
<evidence type="ECO:0000256" key="5">
    <source>
        <dbReference type="ARBA" id="ARBA00023004"/>
    </source>
</evidence>
<dbReference type="eggNOG" id="COG1018">
    <property type="taxonomic scope" value="Bacteria"/>
</dbReference>
<dbReference type="PROSITE" id="PS00197">
    <property type="entry name" value="2FE2S_FER_1"/>
    <property type="match status" value="1"/>
</dbReference>
<evidence type="ECO:0000259" key="8">
    <source>
        <dbReference type="PROSITE" id="PS51384"/>
    </source>
</evidence>
<protein>
    <submittedName>
        <fullName evidence="9">Cytochrome P450:oxidoreductase FAD/NAD(P)-binding protein</fullName>
    </submittedName>
</protein>
<dbReference type="InterPro" id="IPR006058">
    <property type="entry name" value="2Fe2S_fd_BS"/>
</dbReference>
<evidence type="ECO:0000256" key="6">
    <source>
        <dbReference type="ARBA" id="ARBA00023033"/>
    </source>
</evidence>
<dbReference type="Proteomes" id="UP000015388">
    <property type="component" value="Chromosome"/>
</dbReference>
<evidence type="ECO:0000313" key="10">
    <source>
        <dbReference type="Proteomes" id="UP000015388"/>
    </source>
</evidence>
<dbReference type="PATRIC" id="fig|1224163.3.peg.274"/>
<proteinExistence type="inferred from homology"/>
<dbReference type="PRINTS" id="PR00359">
    <property type="entry name" value="BP450"/>
</dbReference>
<evidence type="ECO:0000256" key="2">
    <source>
        <dbReference type="ARBA" id="ARBA00022617"/>
    </source>
</evidence>
<evidence type="ECO:0000256" key="1">
    <source>
        <dbReference type="ARBA" id="ARBA00010617"/>
    </source>
</evidence>
<keyword evidence="2" id="KW-0349">Heme</keyword>
<keyword evidence="4" id="KW-0560">Oxidoreductase</keyword>
<keyword evidence="10" id="KW-1185">Reference proteome</keyword>
<dbReference type="CDD" id="cd00207">
    <property type="entry name" value="fer2"/>
    <property type="match status" value="1"/>
</dbReference>
<dbReference type="eggNOG" id="COG2124">
    <property type="taxonomic scope" value="Bacteria"/>
</dbReference>
<dbReference type="Gene3D" id="1.10.630.10">
    <property type="entry name" value="Cytochrome P450"/>
    <property type="match status" value="1"/>
</dbReference>
<dbReference type="SUPFAM" id="SSF48264">
    <property type="entry name" value="Cytochrome P450"/>
    <property type="match status" value="1"/>
</dbReference>
<accession>S5SRL0</accession>
<keyword evidence="5" id="KW-0408">Iron</keyword>
<dbReference type="GO" id="GO:0020037">
    <property type="term" value="F:heme binding"/>
    <property type="evidence" value="ECO:0007669"/>
    <property type="project" value="InterPro"/>
</dbReference>
<dbReference type="PROSITE" id="PS51384">
    <property type="entry name" value="FAD_FR"/>
    <property type="match status" value="1"/>
</dbReference>
<dbReference type="InterPro" id="IPR001128">
    <property type="entry name" value="Cyt_P450"/>
</dbReference>
<dbReference type="InterPro" id="IPR036010">
    <property type="entry name" value="2Fe-2S_ferredoxin-like_sf"/>
</dbReference>
<dbReference type="InterPro" id="IPR017938">
    <property type="entry name" value="Riboflavin_synthase-like_b-brl"/>
</dbReference>
<dbReference type="InterPro" id="IPR036396">
    <property type="entry name" value="Cyt_P450_sf"/>
</dbReference>
<dbReference type="InterPro" id="IPR002397">
    <property type="entry name" value="Cyt_P450_B"/>
</dbReference>
<keyword evidence="3" id="KW-0479">Metal-binding</keyword>
<gene>
    <name evidence="9" type="ORF">B841_01355</name>
</gene>
<dbReference type="PROSITE" id="PS00086">
    <property type="entry name" value="CYTOCHROME_P450"/>
    <property type="match status" value="1"/>
</dbReference>
<dbReference type="Gene3D" id="3.40.50.80">
    <property type="entry name" value="Nucleotide-binding domain of ferredoxin-NADP reductase (FNR) module"/>
    <property type="match status" value="1"/>
</dbReference>
<dbReference type="SUPFAM" id="SSF54292">
    <property type="entry name" value="2Fe-2S ferredoxin-like"/>
    <property type="match status" value="1"/>
</dbReference>
<dbReference type="Pfam" id="PF00111">
    <property type="entry name" value="Fer2"/>
    <property type="match status" value="1"/>
</dbReference>
<dbReference type="GO" id="GO:0005506">
    <property type="term" value="F:iron ion binding"/>
    <property type="evidence" value="ECO:0007669"/>
    <property type="project" value="InterPro"/>
</dbReference>
<sequence length="784" mass="87889">MTDTLANQNTDAGASACPFLNGEMVDVAALNNRESVSDEHFDPLGTDFVNDPWGHTEWSFHNEPVFYSHKLGYWVVTRYDDIMKIFKDTENYSASNVLDKAVPLSDEAKDVLDDYGYDFRDTIVNTDEPIHTPRRRALEEPFRVEQLRKLEETARATVDSYIDKFIADGEADVYTDLLHISPLTVALQFMGIPAEDMAKIHEYSMAHATTTWGKPAPGQDLTVAETNGKFWQHSQKVLAKLMADETAEGWVPHSIRAHREDPETVPMYYLRSKTMSAVTAAHDTTANSASNLFIYLHTERPDLWKTLQQNPELLPNAIEESLRLNGGSHAWRRKTVNEVEVRGVTIPAGENVLLVTSVANRDPEVFPDPHTFDLYRDNVTKHLTFGYGIHQCMGRNLARMQMQILFQQLLKRLPHIQLDEGQDTSFGRLPSMSFRGPQTIRAHWDASKNPENFGPVSEENPAIVYNGPSRELRTRTMVVSEIEDTTDTIRRITLTNMDETELPKCYSGAHIEINAGGLNRQYSLVNEAPDVWEIAVQLEEESRGGSKWIHENLTPGSVVEVRGPRNNFRFNKEATKLILVGAGIGVTPMLAMADEAKAEGIDYELHYSGSSKDSMAYLERIVRDHGGTAELHISEEGTRMDVTQFADRYEDGVQLLTCGPDRFTSAILEATAHWPEDTVRRESFTATTLIDASQNKPFTVVKNSTGEEYTVPANMTLLETLEAAGEDLYAECREGICGTCEVGMVSGKAEHRDLVMSEKEKRENNSLMTCVSRGACGSKLVLDI</sequence>
<dbReference type="Gene3D" id="3.10.20.30">
    <property type="match status" value="1"/>
</dbReference>
<dbReference type="GO" id="GO:0016705">
    <property type="term" value="F:oxidoreductase activity, acting on paired donors, with incorporation or reduction of molecular oxygen"/>
    <property type="evidence" value="ECO:0007669"/>
    <property type="project" value="InterPro"/>
</dbReference>
<dbReference type="AlphaFoldDB" id="S5SRL0"/>
<organism evidence="9 10">
    <name type="scientific">Corynebacterium maris DSM 45190</name>
    <dbReference type="NCBI Taxonomy" id="1224163"/>
    <lineage>
        <taxon>Bacteria</taxon>
        <taxon>Bacillati</taxon>
        <taxon>Actinomycetota</taxon>
        <taxon>Actinomycetes</taxon>
        <taxon>Mycobacteriales</taxon>
        <taxon>Corynebacteriaceae</taxon>
        <taxon>Corynebacterium</taxon>
    </lineage>
</organism>
<name>S5SRL0_9CORY</name>
<feature type="domain" description="FAD-binding FR-type" evidence="8">
    <location>
        <begin position="472"/>
        <end position="571"/>
    </location>
</feature>
<dbReference type="InterPro" id="IPR012675">
    <property type="entry name" value="Beta-grasp_dom_sf"/>
</dbReference>
<feature type="domain" description="2Fe-2S ferredoxin-type" evidence="7">
    <location>
        <begin position="696"/>
        <end position="784"/>
    </location>
</feature>
<dbReference type="InterPro" id="IPR017927">
    <property type="entry name" value="FAD-bd_FR_type"/>
</dbReference>
<dbReference type="InterPro" id="IPR001041">
    <property type="entry name" value="2Fe-2S_ferredoxin-type"/>
</dbReference>
<dbReference type="RefSeq" id="WP_020933689.1">
    <property type="nucleotide sequence ID" value="NC_021915.1"/>
</dbReference>
<comment type="similarity">
    <text evidence="1">Belongs to the cytochrome P450 family.</text>
</comment>
<dbReference type="GO" id="GO:0004497">
    <property type="term" value="F:monooxygenase activity"/>
    <property type="evidence" value="ECO:0007669"/>
    <property type="project" value="UniProtKB-KW"/>
</dbReference>
<evidence type="ECO:0000313" key="9">
    <source>
        <dbReference type="EMBL" id="AGS33754.1"/>
    </source>
</evidence>
<dbReference type="KEGG" id="cmd:B841_01355"/>
<keyword evidence="6" id="KW-0503">Monooxygenase</keyword>
<dbReference type="Gene3D" id="2.40.30.10">
    <property type="entry name" value="Translation factors"/>
    <property type="match status" value="1"/>
</dbReference>
<evidence type="ECO:0000256" key="4">
    <source>
        <dbReference type="ARBA" id="ARBA00023002"/>
    </source>
</evidence>
<dbReference type="InterPro" id="IPR017972">
    <property type="entry name" value="Cyt_P450_CS"/>
</dbReference>
<dbReference type="Pfam" id="PF00067">
    <property type="entry name" value="p450"/>
    <property type="match status" value="1"/>
</dbReference>
<dbReference type="HOGENOM" id="CLU_020412_0_0_11"/>
<dbReference type="SUPFAM" id="SSF52343">
    <property type="entry name" value="Ferredoxin reductase-like, C-terminal NADP-linked domain"/>
    <property type="match status" value="1"/>
</dbReference>
<dbReference type="InterPro" id="IPR039261">
    <property type="entry name" value="FNR_nucleotide-bd"/>
</dbReference>
<dbReference type="CDD" id="cd06185">
    <property type="entry name" value="PDR_like"/>
    <property type="match status" value="1"/>
</dbReference>